<feature type="signal peptide" evidence="6">
    <location>
        <begin position="1"/>
        <end position="29"/>
    </location>
</feature>
<dbReference type="InterPro" id="IPR020575">
    <property type="entry name" value="Hsp90_N"/>
</dbReference>
<dbReference type="InterPro" id="IPR020568">
    <property type="entry name" value="Ribosomal_Su5_D2-typ_SF"/>
</dbReference>
<dbReference type="Gene3D" id="3.30.230.80">
    <property type="match status" value="1"/>
</dbReference>
<name>A0A9Q3HK83_9BASI</name>
<keyword evidence="2" id="KW-0547">Nucleotide-binding</keyword>
<dbReference type="InterPro" id="IPR037196">
    <property type="entry name" value="HSP90_C"/>
</dbReference>
<sequence length="950" mass="107676">MNLTKQKKLFAFITLSLVILNQLSSSSSSQVEDESPDDSNYQLPIVALKPDQEVFMSGNQEKFEYQSDIAKLMKLVVSHLYHDRYVFLRELISNSGDALEKLRFNSLTDPSALDTAPALNISIVADKPSKRLIIRDSGIGMTKEELQKNLGTIARSGTSEFLAKLEKSSDDQSSPSSSLIGQFGLGFYSSFLVADRVLVASKSNADEKQWVFESQADAAEFKISEDPRGNSLGRGTEITMFMKDDALDFLEVDKLKELISTHSEFSTTAPIYIWTEKDVEVPIEEESSEAKKEAENSDTPKEPKDKQTTEDNVSEEKESDQEKKDQQKEPKGEDEDTDEVKVDDDDSAKDLDGDDSAKDVDDNSDDKETKPKTKLVTKHEWEQVNTKGPIWVRDAKTVTDEEYVTFYHSLTNKDENPISWVHFKGDAGRTSFHGLIYIPDSLPTDFYAKTYAQLDSVRLFVRKVLITKEPSPEFIPKWLNWLKVIVDADDLPLNVGRDSLQVNKSLKQIQSIILKKFIDHLSTLAKNQPAKYKKLWARIGMTLKLGAVEDTKNREKLTKLLRFQSSQSDDSQVGLEEYVARRKKNQKQIYFIAGTGMEVKDLSKSPFVEKLVARGYEVLYLTEPMDEMITATLANFDGMKFQDVAKKGLEMGDEDDDEEEKKSLQAYKTQFEPLSKWIKDELSEHVSDVIISNRLTTSPCAIVTDSYAWTGNMERLMAAQSQAKGETSNFMLDFIKKSKRTFEVNPKHPLIKGLLNKVVEAGEDDSLKEDLKYVTRVLWDTSLVRSGFTVPDTITYFERIELLLRKIVGVNELEEVEVGEIKPAPPVEEGPLDPRPPKEESESDKIQINSDGTTQKNDPSKEQWQDWSKVKEQLKKDALTEEERKAVEESTSSPIEEIQENDDGEDDDDEENQEEEDKAFDFGKMGEGLADIEKLKEQIKKDFGGLKDEL</sequence>
<dbReference type="OrthoDB" id="28737at2759"/>
<evidence type="ECO:0000256" key="5">
    <source>
        <dbReference type="SAM" id="MobiDB-lite"/>
    </source>
</evidence>
<dbReference type="InterPro" id="IPR001404">
    <property type="entry name" value="Hsp90_fam"/>
</dbReference>
<dbReference type="Pfam" id="PF00183">
    <property type="entry name" value="HSP90"/>
    <property type="match status" value="1"/>
</dbReference>
<dbReference type="NCBIfam" id="NF003555">
    <property type="entry name" value="PRK05218.1"/>
    <property type="match status" value="1"/>
</dbReference>
<dbReference type="GO" id="GO:0051082">
    <property type="term" value="F:unfolded protein binding"/>
    <property type="evidence" value="ECO:0007669"/>
    <property type="project" value="InterPro"/>
</dbReference>
<dbReference type="Gene3D" id="1.20.120.790">
    <property type="entry name" value="Heat shock protein 90, C-terminal domain"/>
    <property type="match status" value="1"/>
</dbReference>
<feature type="compositionally biased region" description="Basic and acidic residues" evidence="5">
    <location>
        <begin position="288"/>
        <end position="331"/>
    </location>
</feature>
<dbReference type="Proteomes" id="UP000765509">
    <property type="component" value="Unassembled WGS sequence"/>
</dbReference>
<dbReference type="Gene3D" id="3.40.50.11260">
    <property type="match status" value="1"/>
</dbReference>
<feature type="region of interest" description="Disordered" evidence="5">
    <location>
        <begin position="821"/>
        <end position="925"/>
    </location>
</feature>
<evidence type="ECO:0008006" key="9">
    <source>
        <dbReference type="Google" id="ProtNLM"/>
    </source>
</evidence>
<feature type="compositionally biased region" description="Basic and acidic residues" evidence="5">
    <location>
        <begin position="348"/>
        <end position="376"/>
    </location>
</feature>
<evidence type="ECO:0000256" key="4">
    <source>
        <dbReference type="ARBA" id="ARBA00023186"/>
    </source>
</evidence>
<feature type="chain" id="PRO_5040506408" description="Histidine kinase/HSP90-like ATPase domain-containing protein" evidence="6">
    <location>
        <begin position="30"/>
        <end position="950"/>
    </location>
</feature>
<evidence type="ECO:0000256" key="3">
    <source>
        <dbReference type="ARBA" id="ARBA00022840"/>
    </source>
</evidence>
<dbReference type="PRINTS" id="PR00775">
    <property type="entry name" value="HEATSHOCK90"/>
</dbReference>
<dbReference type="SUPFAM" id="SSF54211">
    <property type="entry name" value="Ribosomal protein S5 domain 2-like"/>
    <property type="match status" value="1"/>
</dbReference>
<feature type="compositionally biased region" description="Basic and acidic residues" evidence="5">
    <location>
        <begin position="858"/>
        <end position="888"/>
    </location>
</feature>
<gene>
    <name evidence="7" type="ORF">O181_045269</name>
</gene>
<proteinExistence type="inferred from homology"/>
<comment type="similarity">
    <text evidence="1">Belongs to the heat shock protein 90 family.</text>
</comment>
<evidence type="ECO:0000313" key="7">
    <source>
        <dbReference type="EMBL" id="MBW0505554.1"/>
    </source>
</evidence>
<keyword evidence="6" id="KW-0732">Signal</keyword>
<dbReference type="Pfam" id="PF13589">
    <property type="entry name" value="HATPase_c_3"/>
    <property type="match status" value="1"/>
</dbReference>
<dbReference type="CDD" id="cd16927">
    <property type="entry name" value="HATPase_Hsp90-like"/>
    <property type="match status" value="1"/>
</dbReference>
<comment type="caution">
    <text evidence="7">The sequence shown here is derived from an EMBL/GenBank/DDBJ whole genome shotgun (WGS) entry which is preliminary data.</text>
</comment>
<protein>
    <recommendedName>
        <fullName evidence="9">Histidine kinase/HSP90-like ATPase domain-containing protein</fullName>
    </recommendedName>
</protein>
<dbReference type="Gene3D" id="3.30.565.10">
    <property type="entry name" value="Histidine kinase-like ATPase, C-terminal domain"/>
    <property type="match status" value="1"/>
</dbReference>
<dbReference type="GO" id="GO:0005524">
    <property type="term" value="F:ATP binding"/>
    <property type="evidence" value="ECO:0007669"/>
    <property type="project" value="UniProtKB-KW"/>
</dbReference>
<evidence type="ECO:0000256" key="2">
    <source>
        <dbReference type="ARBA" id="ARBA00022741"/>
    </source>
</evidence>
<accession>A0A9Q3HK83</accession>
<keyword evidence="3" id="KW-0067">ATP-binding</keyword>
<evidence type="ECO:0000313" key="8">
    <source>
        <dbReference type="Proteomes" id="UP000765509"/>
    </source>
</evidence>
<dbReference type="AlphaFoldDB" id="A0A9Q3HK83"/>
<organism evidence="7 8">
    <name type="scientific">Austropuccinia psidii MF-1</name>
    <dbReference type="NCBI Taxonomy" id="1389203"/>
    <lineage>
        <taxon>Eukaryota</taxon>
        <taxon>Fungi</taxon>
        <taxon>Dikarya</taxon>
        <taxon>Basidiomycota</taxon>
        <taxon>Pucciniomycotina</taxon>
        <taxon>Pucciniomycetes</taxon>
        <taxon>Pucciniales</taxon>
        <taxon>Sphaerophragmiaceae</taxon>
        <taxon>Austropuccinia</taxon>
    </lineage>
</organism>
<evidence type="ECO:0000256" key="6">
    <source>
        <dbReference type="SAM" id="SignalP"/>
    </source>
</evidence>
<dbReference type="GO" id="GO:0140662">
    <property type="term" value="F:ATP-dependent protein folding chaperone"/>
    <property type="evidence" value="ECO:0007669"/>
    <property type="project" value="InterPro"/>
</dbReference>
<dbReference type="EMBL" id="AVOT02018564">
    <property type="protein sequence ID" value="MBW0505554.1"/>
    <property type="molecule type" value="Genomic_DNA"/>
</dbReference>
<evidence type="ECO:0000256" key="1">
    <source>
        <dbReference type="ARBA" id="ARBA00008239"/>
    </source>
</evidence>
<feature type="compositionally biased region" description="Polar residues" evidence="5">
    <location>
        <begin position="846"/>
        <end position="857"/>
    </location>
</feature>
<feature type="compositionally biased region" description="Acidic residues" evidence="5">
    <location>
        <begin position="897"/>
        <end position="918"/>
    </location>
</feature>
<feature type="compositionally biased region" description="Basic and acidic residues" evidence="5">
    <location>
        <begin position="835"/>
        <end position="845"/>
    </location>
</feature>
<keyword evidence="4" id="KW-0143">Chaperone</keyword>
<dbReference type="GO" id="GO:0016887">
    <property type="term" value="F:ATP hydrolysis activity"/>
    <property type="evidence" value="ECO:0007669"/>
    <property type="project" value="InterPro"/>
</dbReference>
<feature type="region of interest" description="Disordered" evidence="5">
    <location>
        <begin position="284"/>
        <end position="376"/>
    </location>
</feature>
<reference evidence="7" key="1">
    <citation type="submission" date="2021-03" db="EMBL/GenBank/DDBJ databases">
        <title>Draft genome sequence of rust myrtle Austropuccinia psidii MF-1, a brazilian biotype.</title>
        <authorList>
            <person name="Quecine M.C."/>
            <person name="Pachon D.M.R."/>
            <person name="Bonatelli M.L."/>
            <person name="Correr F.H."/>
            <person name="Franceschini L.M."/>
            <person name="Leite T.F."/>
            <person name="Margarido G.R.A."/>
            <person name="Almeida C.A."/>
            <person name="Ferrarezi J.A."/>
            <person name="Labate C.A."/>
        </authorList>
    </citation>
    <scope>NUCLEOTIDE SEQUENCE</scope>
    <source>
        <strain evidence="7">MF-1</strain>
    </source>
</reference>
<dbReference type="HAMAP" id="MF_00505">
    <property type="entry name" value="HSP90"/>
    <property type="match status" value="1"/>
</dbReference>
<dbReference type="FunFam" id="3.30.565.10:FF:000005">
    <property type="entry name" value="Heat shock protein 90"/>
    <property type="match status" value="1"/>
</dbReference>
<dbReference type="InterPro" id="IPR036890">
    <property type="entry name" value="HATPase_C_sf"/>
</dbReference>
<keyword evidence="8" id="KW-1185">Reference proteome</keyword>
<dbReference type="PANTHER" id="PTHR11528">
    <property type="entry name" value="HEAT SHOCK PROTEIN 90 FAMILY MEMBER"/>
    <property type="match status" value="1"/>
</dbReference>
<dbReference type="SUPFAM" id="SSF55874">
    <property type="entry name" value="ATPase domain of HSP90 chaperone/DNA topoisomerase II/histidine kinase"/>
    <property type="match status" value="1"/>
</dbReference>
<dbReference type="SUPFAM" id="SSF110942">
    <property type="entry name" value="HSP90 C-terminal domain"/>
    <property type="match status" value="1"/>
</dbReference>
<feature type="compositionally biased region" description="Acidic residues" evidence="5">
    <location>
        <begin position="332"/>
        <end position="347"/>
    </location>
</feature>